<evidence type="ECO:0000256" key="6">
    <source>
        <dbReference type="ARBA" id="ARBA00023136"/>
    </source>
</evidence>
<evidence type="ECO:0000256" key="7">
    <source>
        <dbReference type="SAM" id="Phobius"/>
    </source>
</evidence>
<evidence type="ECO:0000256" key="4">
    <source>
        <dbReference type="ARBA" id="ARBA00022692"/>
    </source>
</evidence>
<keyword evidence="9" id="KW-1185">Reference proteome</keyword>
<dbReference type="GO" id="GO:0016020">
    <property type="term" value="C:membrane"/>
    <property type="evidence" value="ECO:0007669"/>
    <property type="project" value="UniProtKB-SubCell"/>
</dbReference>
<dbReference type="PANTHER" id="PTHR43867">
    <property type="entry name" value="CELLULOSE SYNTHASE CATALYTIC SUBUNIT A [UDP-FORMING]"/>
    <property type="match status" value="1"/>
</dbReference>
<feature type="transmembrane region" description="Helical" evidence="7">
    <location>
        <begin position="392"/>
        <end position="413"/>
    </location>
</feature>
<evidence type="ECO:0000256" key="1">
    <source>
        <dbReference type="ARBA" id="ARBA00004141"/>
    </source>
</evidence>
<comment type="subcellular location">
    <subcellularLocation>
        <location evidence="1">Membrane</location>
        <topology evidence="1">Multi-pass membrane protein</topology>
    </subcellularLocation>
</comment>
<evidence type="ECO:0000256" key="3">
    <source>
        <dbReference type="ARBA" id="ARBA00022679"/>
    </source>
</evidence>
<evidence type="ECO:0000313" key="8">
    <source>
        <dbReference type="EMBL" id="RZU65911.1"/>
    </source>
</evidence>
<dbReference type="InterPro" id="IPR029044">
    <property type="entry name" value="Nucleotide-diphossugar_trans"/>
</dbReference>
<keyword evidence="2" id="KW-0328">Glycosyltransferase</keyword>
<dbReference type="GO" id="GO:0016757">
    <property type="term" value="F:glycosyltransferase activity"/>
    <property type="evidence" value="ECO:0007669"/>
    <property type="project" value="UniProtKB-KW"/>
</dbReference>
<dbReference type="PANTHER" id="PTHR43867:SF2">
    <property type="entry name" value="CELLULOSE SYNTHASE CATALYTIC SUBUNIT A [UDP-FORMING]"/>
    <property type="match status" value="1"/>
</dbReference>
<feature type="transmembrane region" description="Helical" evidence="7">
    <location>
        <begin position="6"/>
        <end position="26"/>
    </location>
</feature>
<organism evidence="8 9">
    <name type="scientific">Microterricola gilva</name>
    <dbReference type="NCBI Taxonomy" id="393267"/>
    <lineage>
        <taxon>Bacteria</taxon>
        <taxon>Bacillati</taxon>
        <taxon>Actinomycetota</taxon>
        <taxon>Actinomycetes</taxon>
        <taxon>Micrococcales</taxon>
        <taxon>Microbacteriaceae</taxon>
        <taxon>Microterricola</taxon>
    </lineage>
</organism>
<evidence type="ECO:0000313" key="9">
    <source>
        <dbReference type="Proteomes" id="UP000291483"/>
    </source>
</evidence>
<proteinExistence type="predicted"/>
<keyword evidence="5 7" id="KW-1133">Transmembrane helix</keyword>
<reference evidence="8 9" key="1">
    <citation type="submission" date="2019-02" db="EMBL/GenBank/DDBJ databases">
        <title>Sequencing the genomes of 1000 actinobacteria strains.</title>
        <authorList>
            <person name="Klenk H.-P."/>
        </authorList>
    </citation>
    <scope>NUCLEOTIDE SEQUENCE [LARGE SCALE GENOMIC DNA]</scope>
    <source>
        <strain evidence="8 9">DSM 18319</strain>
    </source>
</reference>
<dbReference type="Proteomes" id="UP000291483">
    <property type="component" value="Unassembled WGS sequence"/>
</dbReference>
<name>A0A4Q8AP38_9MICO</name>
<dbReference type="RefSeq" id="WP_130506185.1">
    <property type="nucleotide sequence ID" value="NZ_SHLC01000001.1"/>
</dbReference>
<protein>
    <submittedName>
        <fullName evidence="8">Cellulose synthase/poly-beta-1,6-N-acetylglucosamine synthase-like glycosyltransferase</fullName>
    </submittedName>
</protein>
<keyword evidence="4 7" id="KW-0812">Transmembrane</keyword>
<dbReference type="AlphaFoldDB" id="A0A4Q8AP38"/>
<keyword evidence="6 7" id="KW-0472">Membrane</keyword>
<gene>
    <name evidence="8" type="ORF">EV379_2250</name>
</gene>
<evidence type="ECO:0000256" key="2">
    <source>
        <dbReference type="ARBA" id="ARBA00022676"/>
    </source>
</evidence>
<feature type="transmembrane region" description="Helical" evidence="7">
    <location>
        <begin position="315"/>
        <end position="337"/>
    </location>
</feature>
<comment type="caution">
    <text evidence="8">The sequence shown here is derived from an EMBL/GenBank/DDBJ whole genome shotgun (WGS) entry which is preliminary data.</text>
</comment>
<dbReference type="Gene3D" id="3.90.550.10">
    <property type="entry name" value="Spore Coat Polysaccharide Biosynthesis Protein SpsA, Chain A"/>
    <property type="match status" value="1"/>
</dbReference>
<sequence length="434" mass="48193">MIGVFATAATVVICISFAYLWVLYFAGIRTIKQSGATLSTLSTIGYENPFLDEPGTFHTYFLVPCLNEERVIGATSRALAGSPHSTTIVIDDASDDATEAVAYAHGGDNVIVLKRVLPNARIGKGEALNDAVRLVRELVAERGQDVDKVLVTVMDADGRLSDGAMAAVLPLFDDPKVGGIQLAVRIRNRDRFLTRFQDFHFWSMTAVTQLGRKQSGTVSLGGNGQFSRLAALNDAGEKPWSESLTEDLDLAVTLAVEGWLLTTTPHAAVEQQGVDTIATLFKQRRRWFQGHMVMAKRVPEIWREPRLTQLRALELTAYILTPWVTILPWSILFHWGLIGMVVDGGAFFAFVTNSATLLLGAAVWYLLTLGPVFLSAWVYYRRDERKEFWQALLHAHCFPIMNYLAFAAVWSALARILKGDNSWEKTQRVEEVLT</sequence>
<dbReference type="Pfam" id="PF13641">
    <property type="entry name" value="Glyco_tranf_2_3"/>
    <property type="match status" value="1"/>
</dbReference>
<feature type="transmembrane region" description="Helical" evidence="7">
    <location>
        <begin position="357"/>
        <end position="380"/>
    </location>
</feature>
<dbReference type="OrthoDB" id="9806824at2"/>
<accession>A0A4Q8AP38</accession>
<evidence type="ECO:0000256" key="5">
    <source>
        <dbReference type="ARBA" id="ARBA00022989"/>
    </source>
</evidence>
<dbReference type="EMBL" id="SHLC01000001">
    <property type="protein sequence ID" value="RZU65911.1"/>
    <property type="molecule type" value="Genomic_DNA"/>
</dbReference>
<dbReference type="InterPro" id="IPR050321">
    <property type="entry name" value="Glycosyltr_2/OpgH_subfam"/>
</dbReference>
<keyword evidence="3 8" id="KW-0808">Transferase</keyword>
<dbReference type="SUPFAM" id="SSF53448">
    <property type="entry name" value="Nucleotide-diphospho-sugar transferases"/>
    <property type="match status" value="1"/>
</dbReference>